<dbReference type="OrthoDB" id="2503993at2759"/>
<evidence type="ECO:0000259" key="3">
    <source>
        <dbReference type="Pfam" id="PF12768"/>
    </source>
</evidence>
<feature type="compositionally biased region" description="Polar residues" evidence="1">
    <location>
        <begin position="404"/>
        <end position="415"/>
    </location>
</feature>
<dbReference type="AlphaFoldDB" id="A0A367IXH1"/>
<feature type="region of interest" description="Disordered" evidence="1">
    <location>
        <begin position="378"/>
        <end position="466"/>
    </location>
</feature>
<feature type="domain" description="Rax2-like C-terminal" evidence="3">
    <location>
        <begin position="39"/>
        <end position="266"/>
    </location>
</feature>
<dbReference type="Pfam" id="PF12768">
    <property type="entry name" value="Rax2"/>
    <property type="match status" value="1"/>
</dbReference>
<evidence type="ECO:0000313" key="5">
    <source>
        <dbReference type="Proteomes" id="UP000252139"/>
    </source>
</evidence>
<dbReference type="EMBL" id="PJQL01003039">
    <property type="protein sequence ID" value="RCH82367.1"/>
    <property type="molecule type" value="Genomic_DNA"/>
</dbReference>
<dbReference type="GO" id="GO:1902929">
    <property type="term" value="C:plasma membrane of growing cell tip"/>
    <property type="evidence" value="ECO:0007669"/>
    <property type="project" value="TreeGrafter"/>
</dbReference>
<name>A0A367IXH1_RHIAZ</name>
<reference evidence="4 5" key="1">
    <citation type="journal article" date="2018" name="G3 (Bethesda)">
        <title>Phylogenetic and Phylogenomic Definition of Rhizopus Species.</title>
        <authorList>
            <person name="Gryganskyi A.P."/>
            <person name="Golan J."/>
            <person name="Dolatabadi S."/>
            <person name="Mondo S."/>
            <person name="Robb S."/>
            <person name="Idnurm A."/>
            <person name="Muszewska A."/>
            <person name="Steczkiewicz K."/>
            <person name="Masonjones S."/>
            <person name="Liao H.L."/>
            <person name="Gajdeczka M.T."/>
            <person name="Anike F."/>
            <person name="Vuek A."/>
            <person name="Anishchenko I.M."/>
            <person name="Voigt K."/>
            <person name="de Hoog G.S."/>
            <person name="Smith M.E."/>
            <person name="Heitman J."/>
            <person name="Vilgalys R."/>
            <person name="Stajich J.E."/>
        </authorList>
    </citation>
    <scope>NUCLEOTIDE SEQUENCE [LARGE SCALE GENOMIC DNA]</scope>
    <source>
        <strain evidence="4 5">CBS 357.93</strain>
    </source>
</reference>
<evidence type="ECO:0000256" key="2">
    <source>
        <dbReference type="SAM" id="Phobius"/>
    </source>
</evidence>
<feature type="non-terminal residue" evidence="4">
    <location>
        <position position="1"/>
    </location>
</feature>
<protein>
    <recommendedName>
        <fullName evidence="3">Rax2-like C-terminal domain-containing protein</fullName>
    </recommendedName>
</protein>
<dbReference type="STRING" id="86630.A0A367IXH1"/>
<evidence type="ECO:0000313" key="4">
    <source>
        <dbReference type="EMBL" id="RCH82367.1"/>
    </source>
</evidence>
<keyword evidence="2" id="KW-0472">Membrane</keyword>
<dbReference type="PANTHER" id="PTHR31778">
    <property type="entry name" value="BUD SITE SELECTION PROTEIN RAX2"/>
    <property type="match status" value="1"/>
</dbReference>
<organism evidence="4 5">
    <name type="scientific">Rhizopus azygosporus</name>
    <name type="common">Rhizopus microsporus var. azygosporus</name>
    <dbReference type="NCBI Taxonomy" id="86630"/>
    <lineage>
        <taxon>Eukaryota</taxon>
        <taxon>Fungi</taxon>
        <taxon>Fungi incertae sedis</taxon>
        <taxon>Mucoromycota</taxon>
        <taxon>Mucoromycotina</taxon>
        <taxon>Mucoromycetes</taxon>
        <taxon>Mucorales</taxon>
        <taxon>Mucorineae</taxon>
        <taxon>Rhizopodaceae</taxon>
        <taxon>Rhizopus</taxon>
    </lineage>
</organism>
<proteinExistence type="predicted"/>
<gene>
    <name evidence="4" type="ORF">CU097_005753</name>
</gene>
<dbReference type="SUPFAM" id="SSF50965">
    <property type="entry name" value="Galactose oxidase, central domain"/>
    <property type="match status" value="1"/>
</dbReference>
<accession>A0A367IXH1</accession>
<keyword evidence="2" id="KW-0812">Transmembrane</keyword>
<keyword evidence="5" id="KW-1185">Reference proteome</keyword>
<feature type="transmembrane region" description="Helical" evidence="2">
    <location>
        <begin position="285"/>
        <end position="311"/>
    </location>
</feature>
<evidence type="ECO:0000256" key="1">
    <source>
        <dbReference type="SAM" id="MobiDB-lite"/>
    </source>
</evidence>
<comment type="caution">
    <text evidence="4">The sequence shown here is derived from an EMBL/GenBank/DDBJ whole genome shotgun (WGS) entry which is preliminary data.</text>
</comment>
<sequence length="466" mass="50571">WRGVEGSDWKGTIYSMVAHQDILYVGGESLGQAGKAFVAFGLTNGSLILSPNITTSDGSNASVSIVRSVPAQNAIIVGGHFSLVGELGCSTVCALSTRNHQWLPLGSGLAGQVTDIEYIDGKLVATGNMTLNNSPITIAEYDFEKQVWGPFATANLPGPSVAMTYDNVTKHTFISGKDSTNGSTYLRVWNGQQFNPIDQGLGSGSIISRMYSLPVKNTTQNTLLATGLINLGSLGNVSAAFFDGQQWTPYLVTSSASTDGFLRSLFYFDIPSIPSTIRRFLPAPLVILVSIAISLGIVFLIVLATMCIIFFKRKAESKIDPQNAPEAYYSKPPRSADSVLAALKDENNNNPNYSAEKLDTLEPEAQIYSMSRSISTDYLHEQPPTPAMMKPTALSPAPPKVPYNMSTNSFYQGLTPSPRPDSFVRPMSDIRRDSQPSSMTVREMSEVDDDRRGSYNPFRRPSSELL</sequence>
<keyword evidence="2" id="KW-1133">Transmembrane helix</keyword>
<dbReference type="InterPro" id="IPR024982">
    <property type="entry name" value="Rax2-like_C"/>
</dbReference>
<dbReference type="InterPro" id="IPR011043">
    <property type="entry name" value="Gal_Oxase/kelch_b-propeller"/>
</dbReference>
<feature type="compositionally biased region" description="Basic and acidic residues" evidence="1">
    <location>
        <begin position="443"/>
        <end position="453"/>
    </location>
</feature>
<dbReference type="Proteomes" id="UP000252139">
    <property type="component" value="Unassembled WGS sequence"/>
</dbReference>
<dbReference type="PANTHER" id="PTHR31778:SF2">
    <property type="entry name" value="BUD SITE SELECTION PROTEIN RAX2"/>
    <property type="match status" value="1"/>
</dbReference>